<dbReference type="Proteomes" id="UP000234681">
    <property type="component" value="Chromosome 3"/>
</dbReference>
<protein>
    <submittedName>
        <fullName evidence="1">RCG32096</fullName>
    </submittedName>
</protein>
<sequence length="37" mass="4021">MCLSKRGSAISKTSAVLTAASYVLMANYTRKRATLKK</sequence>
<reference evidence="1 2" key="1">
    <citation type="submission" date="2005-09" db="EMBL/GenBank/DDBJ databases">
        <authorList>
            <person name="Mural R.J."/>
            <person name="Li P.W."/>
            <person name="Adams M.D."/>
            <person name="Amanatides P.G."/>
            <person name="Baden-Tillson H."/>
            <person name="Barnstead M."/>
            <person name="Chin S.H."/>
            <person name="Dew I."/>
            <person name="Evans C.A."/>
            <person name="Ferriera S."/>
            <person name="Flanigan M."/>
            <person name="Fosler C."/>
            <person name="Glodek A."/>
            <person name="Gu Z."/>
            <person name="Holt R.A."/>
            <person name="Jennings D."/>
            <person name="Kraft C.L."/>
            <person name="Lu F."/>
            <person name="Nguyen T."/>
            <person name="Nusskern D.R."/>
            <person name="Pfannkoch C.M."/>
            <person name="Sitter C."/>
            <person name="Sutton G.G."/>
            <person name="Venter J.C."/>
            <person name="Wang Z."/>
            <person name="Woodage T."/>
            <person name="Zheng X.H."/>
            <person name="Zhong F."/>
        </authorList>
    </citation>
    <scope>NUCLEOTIDE SEQUENCE [LARGE SCALE GENOMIC DNA]</scope>
    <source>
        <strain>BN</strain>
        <strain evidence="2">Sprague-Dawley</strain>
    </source>
</reference>
<gene>
    <name evidence="1" type="ORF">rCG_32096</name>
</gene>
<evidence type="ECO:0000313" key="2">
    <source>
        <dbReference type="Proteomes" id="UP000234681"/>
    </source>
</evidence>
<proteinExistence type="predicted"/>
<organism evidence="1 2">
    <name type="scientific">Rattus norvegicus</name>
    <name type="common">Rat</name>
    <dbReference type="NCBI Taxonomy" id="10116"/>
    <lineage>
        <taxon>Eukaryota</taxon>
        <taxon>Metazoa</taxon>
        <taxon>Chordata</taxon>
        <taxon>Craniata</taxon>
        <taxon>Vertebrata</taxon>
        <taxon>Euteleostomi</taxon>
        <taxon>Mammalia</taxon>
        <taxon>Eutheria</taxon>
        <taxon>Euarchontoglires</taxon>
        <taxon>Glires</taxon>
        <taxon>Rodentia</taxon>
        <taxon>Myomorpha</taxon>
        <taxon>Muroidea</taxon>
        <taxon>Muridae</taxon>
        <taxon>Murinae</taxon>
        <taxon>Rattus</taxon>
    </lineage>
</organism>
<accession>A6JXS3</accession>
<name>A6JXS3_RAT</name>
<dbReference type="AlphaFoldDB" id="A6JXS3"/>
<dbReference type="EMBL" id="CH474005">
    <property type="protein sequence ID" value="EDL96336.1"/>
    <property type="molecule type" value="Genomic_DNA"/>
</dbReference>
<evidence type="ECO:0000313" key="1">
    <source>
        <dbReference type="EMBL" id="EDL96336.1"/>
    </source>
</evidence>